<sequence>MTTADKALSTGAWIRRFADTVRSTQAQLTALDQQVGDGDFGTNLVAGTAAALVRLDTLASLDARGAPGDAAALEAAATAFLDEVGGTSGPLFGLLLQSLAASVTELGPTTPALSRGVAKGLAAICRVGGAAPGDKTLVDALAPAAAALEALPARTRPAAALDAAAEAAWQGVRDTARLRARMGRSSYVGERAAGVPDPGAVGVALLFASAAGSVEDLTPYLYASCNPAAGHDVRHTPSGSPPP</sequence>
<feature type="domain" description="DhaL" evidence="3">
    <location>
        <begin position="8"/>
        <end position="212"/>
    </location>
</feature>
<protein>
    <submittedName>
        <fullName evidence="4">DAK2 domain-containing protein</fullName>
    </submittedName>
</protein>
<keyword evidence="2" id="KW-0418">Kinase</keyword>
<dbReference type="Pfam" id="PF02734">
    <property type="entry name" value="Dak2"/>
    <property type="match status" value="1"/>
</dbReference>
<dbReference type="InterPro" id="IPR036117">
    <property type="entry name" value="DhaL_dom_sf"/>
</dbReference>
<dbReference type="EMBL" id="JALPTH010000012">
    <property type="protein sequence ID" value="MCK8678521.1"/>
    <property type="molecule type" value="Genomic_DNA"/>
</dbReference>
<comment type="caution">
    <text evidence="4">The sequence shown here is derived from an EMBL/GenBank/DDBJ whole genome shotgun (WGS) entry which is preliminary data.</text>
</comment>
<evidence type="ECO:0000313" key="4">
    <source>
        <dbReference type="EMBL" id="MCK8678521.1"/>
    </source>
</evidence>
<dbReference type="PROSITE" id="PS51480">
    <property type="entry name" value="DHAL"/>
    <property type="match status" value="1"/>
</dbReference>
<proteinExistence type="predicted"/>
<evidence type="ECO:0000256" key="2">
    <source>
        <dbReference type="ARBA" id="ARBA00022777"/>
    </source>
</evidence>
<evidence type="ECO:0000259" key="3">
    <source>
        <dbReference type="PROSITE" id="PS51480"/>
    </source>
</evidence>
<reference evidence="4 5" key="1">
    <citation type="submission" date="2022-04" db="EMBL/GenBank/DDBJ databases">
        <title>Streptomyces sp. nov. LCR6-01 isolated from Lichen of Dirinaria sp.</title>
        <authorList>
            <person name="Kanchanasin P."/>
            <person name="Tanasupawat S."/>
            <person name="Phongsopitanun W."/>
        </authorList>
    </citation>
    <scope>NUCLEOTIDE SEQUENCE [LARGE SCALE GENOMIC DNA]</scope>
    <source>
        <strain evidence="4 5">LCR6-01</strain>
    </source>
</reference>
<keyword evidence="5" id="KW-1185">Reference proteome</keyword>
<dbReference type="InterPro" id="IPR050861">
    <property type="entry name" value="Dihydroxyacetone_Kinase"/>
</dbReference>
<name>A0ABT0IB19_9ACTN</name>
<evidence type="ECO:0000313" key="5">
    <source>
        <dbReference type="Proteomes" id="UP001522868"/>
    </source>
</evidence>
<organism evidence="4 5">
    <name type="scientific">Streptomyces lichenis</name>
    <dbReference type="NCBI Taxonomy" id="2306967"/>
    <lineage>
        <taxon>Bacteria</taxon>
        <taxon>Bacillati</taxon>
        <taxon>Actinomycetota</taxon>
        <taxon>Actinomycetes</taxon>
        <taxon>Kitasatosporales</taxon>
        <taxon>Streptomycetaceae</taxon>
        <taxon>Streptomyces</taxon>
    </lineage>
</organism>
<gene>
    <name evidence="4" type="ORF">M1O15_14175</name>
</gene>
<dbReference type="InterPro" id="IPR004007">
    <property type="entry name" value="DhaL_dom"/>
</dbReference>
<dbReference type="SMART" id="SM01120">
    <property type="entry name" value="Dak2"/>
    <property type="match status" value="1"/>
</dbReference>
<dbReference type="PANTHER" id="PTHR28629">
    <property type="entry name" value="TRIOKINASE/FMN CYCLASE"/>
    <property type="match status" value="1"/>
</dbReference>
<dbReference type="RefSeq" id="WP_248634164.1">
    <property type="nucleotide sequence ID" value="NZ_JALPTH010000012.1"/>
</dbReference>
<dbReference type="SUPFAM" id="SSF101473">
    <property type="entry name" value="DhaL-like"/>
    <property type="match status" value="1"/>
</dbReference>
<keyword evidence="1" id="KW-0808">Transferase</keyword>
<dbReference type="Proteomes" id="UP001522868">
    <property type="component" value="Unassembled WGS sequence"/>
</dbReference>
<dbReference type="PANTHER" id="PTHR28629:SF4">
    <property type="entry name" value="TRIOKINASE_FMN CYCLASE"/>
    <property type="match status" value="1"/>
</dbReference>
<dbReference type="Gene3D" id="1.25.40.340">
    <property type="match status" value="1"/>
</dbReference>
<evidence type="ECO:0000256" key="1">
    <source>
        <dbReference type="ARBA" id="ARBA00022679"/>
    </source>
</evidence>
<accession>A0ABT0IB19</accession>